<evidence type="ECO:0000256" key="5">
    <source>
        <dbReference type="SAM" id="SignalP"/>
    </source>
</evidence>
<keyword evidence="5" id="KW-0732">Signal</keyword>
<evidence type="ECO:0000256" key="2">
    <source>
        <dbReference type="ARBA" id="ARBA00022670"/>
    </source>
</evidence>
<evidence type="ECO:0000256" key="4">
    <source>
        <dbReference type="ARBA" id="ARBA00022807"/>
    </source>
</evidence>
<dbReference type="InterPro" id="IPR038765">
    <property type="entry name" value="Papain-like_cys_pep_sf"/>
</dbReference>
<evidence type="ECO:0000259" key="6">
    <source>
        <dbReference type="PROSITE" id="PS51935"/>
    </source>
</evidence>
<dbReference type="PROSITE" id="PS51935">
    <property type="entry name" value="NLPC_P60"/>
    <property type="match status" value="1"/>
</dbReference>
<dbReference type="GO" id="GO:0008234">
    <property type="term" value="F:cysteine-type peptidase activity"/>
    <property type="evidence" value="ECO:0007669"/>
    <property type="project" value="UniProtKB-KW"/>
</dbReference>
<comment type="similarity">
    <text evidence="1">Belongs to the peptidase C40 family.</text>
</comment>
<dbReference type="AlphaFoldDB" id="A0A7W7W519"/>
<dbReference type="Proteomes" id="UP000523007">
    <property type="component" value="Unassembled WGS sequence"/>
</dbReference>
<evidence type="ECO:0000313" key="7">
    <source>
        <dbReference type="EMBL" id="MBB4934213.1"/>
    </source>
</evidence>
<name>A0A7W7W519_9ACTN</name>
<dbReference type="Gene3D" id="3.90.1720.10">
    <property type="entry name" value="endopeptidase domain like (from Nostoc punctiforme)"/>
    <property type="match status" value="1"/>
</dbReference>
<keyword evidence="4" id="KW-0788">Thiol protease</keyword>
<reference evidence="7 8" key="1">
    <citation type="submission" date="2020-08" db="EMBL/GenBank/DDBJ databases">
        <title>Sequencing the genomes of 1000 actinobacteria strains.</title>
        <authorList>
            <person name="Klenk H.-P."/>
        </authorList>
    </citation>
    <scope>NUCLEOTIDE SEQUENCE [LARGE SCALE GENOMIC DNA]</scope>
    <source>
        <strain evidence="7 8">DSM 102030</strain>
    </source>
</reference>
<evidence type="ECO:0000256" key="1">
    <source>
        <dbReference type="ARBA" id="ARBA00007074"/>
    </source>
</evidence>
<organism evidence="7 8">
    <name type="scientific">Lipingzhangella halophila</name>
    <dbReference type="NCBI Taxonomy" id="1783352"/>
    <lineage>
        <taxon>Bacteria</taxon>
        <taxon>Bacillati</taxon>
        <taxon>Actinomycetota</taxon>
        <taxon>Actinomycetes</taxon>
        <taxon>Streptosporangiales</taxon>
        <taxon>Nocardiopsidaceae</taxon>
        <taxon>Lipingzhangella</taxon>
    </lineage>
</organism>
<dbReference type="RefSeq" id="WP_246437275.1">
    <property type="nucleotide sequence ID" value="NZ_JACHJT010000001.1"/>
</dbReference>
<dbReference type="PANTHER" id="PTHR47053">
    <property type="entry name" value="MUREIN DD-ENDOPEPTIDASE MEPH-RELATED"/>
    <property type="match status" value="1"/>
</dbReference>
<dbReference type="Pfam" id="PF00877">
    <property type="entry name" value="NLPC_P60"/>
    <property type="match status" value="1"/>
</dbReference>
<evidence type="ECO:0000256" key="3">
    <source>
        <dbReference type="ARBA" id="ARBA00022801"/>
    </source>
</evidence>
<feature type="domain" description="NlpC/P60" evidence="6">
    <location>
        <begin position="48"/>
        <end position="166"/>
    </location>
</feature>
<feature type="signal peptide" evidence="5">
    <location>
        <begin position="1"/>
        <end position="25"/>
    </location>
</feature>
<dbReference type="SUPFAM" id="SSF54001">
    <property type="entry name" value="Cysteine proteinases"/>
    <property type="match status" value="1"/>
</dbReference>
<evidence type="ECO:0000313" key="8">
    <source>
        <dbReference type="Proteomes" id="UP000523007"/>
    </source>
</evidence>
<sequence length="166" mass="18156">MDLQNRVRKRPRRMTFGAISLSAMAAVTVLGLVPAGPAVAEEQVKQASDVASAAAEHAKKQVGKPYRYGGTGPGSFDCSGLVQWSYKKAGKSLSRTTYSQIAEGKAAKRSNLRKGDLVFFYRGPSHVGIYLEDGKMVHAPKPGRRIEIVKMNRYWKNNFAGARRVA</sequence>
<feature type="chain" id="PRO_5039568441" evidence="5">
    <location>
        <begin position="26"/>
        <end position="166"/>
    </location>
</feature>
<keyword evidence="2" id="KW-0645">Protease</keyword>
<keyword evidence="3 7" id="KW-0378">Hydrolase</keyword>
<proteinExistence type="inferred from homology"/>
<keyword evidence="8" id="KW-1185">Reference proteome</keyword>
<comment type="caution">
    <text evidence="7">The sequence shown here is derived from an EMBL/GenBank/DDBJ whole genome shotgun (WGS) entry which is preliminary data.</text>
</comment>
<accession>A0A7W7W519</accession>
<dbReference type="InterPro" id="IPR000064">
    <property type="entry name" value="NLP_P60_dom"/>
</dbReference>
<gene>
    <name evidence="7" type="ORF">F4561_005033</name>
</gene>
<dbReference type="InterPro" id="IPR051202">
    <property type="entry name" value="Peptidase_C40"/>
</dbReference>
<protein>
    <submittedName>
        <fullName evidence="7">Cell wall-associated NlpC family hydrolase</fullName>
    </submittedName>
</protein>
<dbReference type="GO" id="GO:0006508">
    <property type="term" value="P:proteolysis"/>
    <property type="evidence" value="ECO:0007669"/>
    <property type="project" value="UniProtKB-KW"/>
</dbReference>
<dbReference type="PANTHER" id="PTHR47053:SF1">
    <property type="entry name" value="MUREIN DD-ENDOPEPTIDASE MEPH-RELATED"/>
    <property type="match status" value="1"/>
</dbReference>
<dbReference type="EMBL" id="JACHJT010000001">
    <property type="protein sequence ID" value="MBB4934213.1"/>
    <property type="molecule type" value="Genomic_DNA"/>
</dbReference>